<sequence length="168" mass="18191">MAIPKPFAHAGFLSYLETLDDTAAPRPAGAALSPLLARLLWPGDGAARSGEVVGDLIRLLQARRTMLQVAFETEQVADELRRYQKFAKPGQPSPHIVQLRRQQATTRLACSQSRQAFVQACAAFVRDAGIEVPPRVALEVFVGRWIEINLPGDVAPADGLAGRVDPQA</sequence>
<protein>
    <submittedName>
        <fullName evidence="1">Uncharacterized protein</fullName>
    </submittedName>
</protein>
<comment type="caution">
    <text evidence="1">The sequence shown here is derived from an EMBL/GenBank/DDBJ whole genome shotgun (WGS) entry which is preliminary data.</text>
</comment>
<accession>A0ABW0QH33</accession>
<proteinExistence type="predicted"/>
<organism evidence="1 2">
    <name type="scientific">Rhodanobacter ginsengisoli</name>
    <dbReference type="NCBI Taxonomy" id="418646"/>
    <lineage>
        <taxon>Bacteria</taxon>
        <taxon>Pseudomonadati</taxon>
        <taxon>Pseudomonadota</taxon>
        <taxon>Gammaproteobacteria</taxon>
        <taxon>Lysobacterales</taxon>
        <taxon>Rhodanobacteraceae</taxon>
        <taxon>Rhodanobacter</taxon>
    </lineage>
</organism>
<evidence type="ECO:0000313" key="1">
    <source>
        <dbReference type="EMBL" id="MFC5524206.1"/>
    </source>
</evidence>
<keyword evidence="2" id="KW-1185">Reference proteome</keyword>
<dbReference type="Proteomes" id="UP001596114">
    <property type="component" value="Unassembled WGS sequence"/>
</dbReference>
<evidence type="ECO:0000313" key="2">
    <source>
        <dbReference type="Proteomes" id="UP001596114"/>
    </source>
</evidence>
<dbReference type="EMBL" id="JBHSNF010000001">
    <property type="protein sequence ID" value="MFC5524206.1"/>
    <property type="molecule type" value="Genomic_DNA"/>
</dbReference>
<dbReference type="RefSeq" id="WP_377316193.1">
    <property type="nucleotide sequence ID" value="NZ_JBHSNF010000001.1"/>
</dbReference>
<name>A0ABW0QH33_9GAMM</name>
<reference evidence="2" key="1">
    <citation type="journal article" date="2019" name="Int. J. Syst. Evol. Microbiol.">
        <title>The Global Catalogue of Microorganisms (GCM) 10K type strain sequencing project: providing services to taxonomists for standard genome sequencing and annotation.</title>
        <authorList>
            <consortium name="The Broad Institute Genomics Platform"/>
            <consortium name="The Broad Institute Genome Sequencing Center for Infectious Disease"/>
            <person name="Wu L."/>
            <person name="Ma J."/>
        </authorList>
    </citation>
    <scope>NUCLEOTIDE SEQUENCE [LARGE SCALE GENOMIC DNA]</scope>
    <source>
        <strain evidence="2">CGMCC 1.16619</strain>
    </source>
</reference>
<gene>
    <name evidence="1" type="ORF">ACFPPA_00470</name>
</gene>